<evidence type="ECO:0000313" key="3">
    <source>
        <dbReference type="EMBL" id="CAD9351769.1"/>
    </source>
</evidence>
<dbReference type="PANTHER" id="PTHR44157:SF1">
    <property type="entry name" value="DNAJ HOMOLOG SUBFAMILY C MEMBER 11"/>
    <property type="match status" value="1"/>
</dbReference>
<sequence length="645" mass="71441">MTTATPSSEATASSNSNKKNVYQSLVKLHSQNATNEASTLLNDAIKYHKYQMMSREIQSSGSMELQFYIPQLFHLGGDYQDDESSNLSMLQKTNMSFSVSAPPVQQQQQYGQQLPQMQEETSPWSMSIGGSSTVQKGEGHANGQVSIGYDLVQGTNVNLDVDVGQHGKVTLGSTRITSSKTLITTSVSTIPQSDKLAFSISSHRAMFDNTIRAVYALGISSDLGLHYCLLSFTTLDNGETVVTMEEETKKGKDGKTKKIKKTVYHYPPKYTVKFNMGIDQLPLQLQADKIFSKHDQHVGSCSFGWGPSGIQLSASLSRVISQYAKFKIGVKSSSITQSLTWLFKIERGSLALSIPITIAKFHQRGGVMNNLYSLVYLTLLSSLVDGAIGDLLYNERLEELLMDDVSDKGTMNNGEENDHHHQHIKSYQNEVSLMDLEKVKKDAMQQMELMKKPAQAKKEEEERKENGLVILKAMYGLEPNNKATATVVREGRKRRGDVLDVTVQLQFWVMNSSLRLPACTKSNMLGFYDVRLSSPSILARENNEKANVDHENEGGIFRKTVLFCKKALSSMPIPLSTNSRESTAAVMGENGPQQQLQNVSSGDVPMLTVRYKFGNGVYEITIHDEEELILPSPKAFCLGSSDLIS</sequence>
<gene>
    <name evidence="3" type="ORF">DBRI1063_LOCUS22113</name>
</gene>
<name>A0A7S1ZXD7_9STRA</name>
<dbReference type="GO" id="GO:0042407">
    <property type="term" value="P:cristae formation"/>
    <property type="evidence" value="ECO:0007669"/>
    <property type="project" value="TreeGrafter"/>
</dbReference>
<feature type="domain" description="DnaJ-like protein C11 C-terminal" evidence="2">
    <location>
        <begin position="435"/>
        <end position="535"/>
    </location>
</feature>
<dbReference type="GO" id="GO:0005739">
    <property type="term" value="C:mitochondrion"/>
    <property type="evidence" value="ECO:0007669"/>
    <property type="project" value="GOC"/>
</dbReference>
<keyword evidence="1" id="KW-0143">Chaperone</keyword>
<dbReference type="Pfam" id="PF11875">
    <property type="entry name" value="DnaJ-like_C11_C"/>
    <property type="match status" value="1"/>
</dbReference>
<reference evidence="3" key="1">
    <citation type="submission" date="2021-01" db="EMBL/GenBank/DDBJ databases">
        <authorList>
            <person name="Corre E."/>
            <person name="Pelletier E."/>
            <person name="Niang G."/>
            <person name="Scheremetjew M."/>
            <person name="Finn R."/>
            <person name="Kale V."/>
            <person name="Holt S."/>
            <person name="Cochrane G."/>
            <person name="Meng A."/>
            <person name="Brown T."/>
            <person name="Cohen L."/>
        </authorList>
    </citation>
    <scope>NUCLEOTIDE SEQUENCE</scope>
    <source>
        <strain evidence="3">Pop2</strain>
    </source>
</reference>
<proteinExistence type="predicted"/>
<protein>
    <recommendedName>
        <fullName evidence="2">DnaJ-like protein C11 C-terminal domain-containing protein</fullName>
    </recommendedName>
</protein>
<organism evidence="3">
    <name type="scientific">Ditylum brightwellii</name>
    <dbReference type="NCBI Taxonomy" id="49249"/>
    <lineage>
        <taxon>Eukaryota</taxon>
        <taxon>Sar</taxon>
        <taxon>Stramenopiles</taxon>
        <taxon>Ochrophyta</taxon>
        <taxon>Bacillariophyta</taxon>
        <taxon>Mediophyceae</taxon>
        <taxon>Lithodesmiophycidae</taxon>
        <taxon>Lithodesmiales</taxon>
        <taxon>Lithodesmiaceae</taxon>
        <taxon>Ditylum</taxon>
    </lineage>
</organism>
<dbReference type="PANTHER" id="PTHR44157">
    <property type="entry name" value="DNAJ HOMOLOG SUBFAMILY C MEMBER 11"/>
    <property type="match status" value="1"/>
</dbReference>
<dbReference type="EMBL" id="HBGN01034351">
    <property type="protein sequence ID" value="CAD9351769.1"/>
    <property type="molecule type" value="Transcribed_RNA"/>
</dbReference>
<dbReference type="InterPro" id="IPR024586">
    <property type="entry name" value="DnaJ-like_C11_C"/>
</dbReference>
<dbReference type="AlphaFoldDB" id="A0A7S1ZXD7"/>
<dbReference type="InterPro" id="IPR052243">
    <property type="entry name" value="Mito_inner_membrane_organizer"/>
</dbReference>
<evidence type="ECO:0000259" key="2">
    <source>
        <dbReference type="Pfam" id="PF11875"/>
    </source>
</evidence>
<evidence type="ECO:0000256" key="1">
    <source>
        <dbReference type="ARBA" id="ARBA00023186"/>
    </source>
</evidence>
<accession>A0A7S1ZXD7</accession>